<dbReference type="EMBL" id="LQRT01000060">
    <property type="protein sequence ID" value="KZS38059.1"/>
    <property type="molecule type" value="Genomic_DNA"/>
</dbReference>
<gene>
    <name evidence="1" type="ORF">AWE51_18610</name>
</gene>
<sequence length="241" mass="26745">MKAQINSDGSLLLKSNKDAIATFQTLDDKWLYTSWKNKAGVRKAYMGLNANLSNFILGLENGANKFTVKGGTITVQSKSDGIATFQTLDDKWLYTNWKDKAGVRKAYMGFSANLKNFIVGLENGANKFTIPNGNVGIGTLNPGAWKLAVNGKIRAKEVQVETGWADFVFDTDYALPTLQEVEKHIKEKGHLKDIPSAEEVAENGIFLGEINAKLLQKIEELTLYIIEQNKRITALEAERKN</sequence>
<comment type="caution">
    <text evidence="1">The sequence shown here is derived from an EMBL/GenBank/DDBJ whole genome shotgun (WGS) entry which is preliminary data.</text>
</comment>
<dbReference type="Proteomes" id="UP000076715">
    <property type="component" value="Unassembled WGS sequence"/>
</dbReference>
<protein>
    <recommendedName>
        <fullName evidence="3">Peptidase S74 domain-containing protein</fullName>
    </recommendedName>
</protein>
<dbReference type="STRING" id="1642818.AWE51_18610"/>
<accession>A0A162WFH5</accession>
<proteinExistence type="predicted"/>
<name>A0A162WFH5_9FLAO</name>
<keyword evidence="2" id="KW-1185">Reference proteome</keyword>
<evidence type="ECO:0000313" key="2">
    <source>
        <dbReference type="Proteomes" id="UP000076715"/>
    </source>
</evidence>
<evidence type="ECO:0008006" key="3">
    <source>
        <dbReference type="Google" id="ProtNLM"/>
    </source>
</evidence>
<evidence type="ECO:0000313" key="1">
    <source>
        <dbReference type="EMBL" id="KZS38059.1"/>
    </source>
</evidence>
<dbReference type="AlphaFoldDB" id="A0A162WFH5"/>
<reference evidence="1 2" key="1">
    <citation type="submission" date="2016-01" db="EMBL/GenBank/DDBJ databases">
        <title>The draft genome sequence of Aquimarina sp. RZW4-3-2.</title>
        <authorList>
            <person name="Wang Y."/>
        </authorList>
    </citation>
    <scope>NUCLEOTIDE SEQUENCE [LARGE SCALE GENOMIC DNA]</scope>
    <source>
        <strain evidence="1 2">RZW4-3-2</strain>
    </source>
</reference>
<organism evidence="1 2">
    <name type="scientific">Aquimarina aggregata</name>
    <dbReference type="NCBI Taxonomy" id="1642818"/>
    <lineage>
        <taxon>Bacteria</taxon>
        <taxon>Pseudomonadati</taxon>
        <taxon>Bacteroidota</taxon>
        <taxon>Flavobacteriia</taxon>
        <taxon>Flavobacteriales</taxon>
        <taxon>Flavobacteriaceae</taxon>
        <taxon>Aquimarina</taxon>
    </lineage>
</organism>